<reference evidence="2" key="1">
    <citation type="submission" date="2009-04" db="EMBL/GenBank/DDBJ databases">
        <authorList>
            <person name="Weinstock G."/>
            <person name="Sodergren E."/>
            <person name="Clifton S."/>
            <person name="Fulton L."/>
            <person name="Fulton B."/>
            <person name="Courtney L."/>
            <person name="Fronick C."/>
            <person name="Harrison M."/>
            <person name="Strong C."/>
            <person name="Farmer C."/>
            <person name="Delahaunty K."/>
            <person name="Markovic C."/>
            <person name="Hall O."/>
            <person name="Minx P."/>
            <person name="Tomlinson C."/>
            <person name="Mitreva M."/>
            <person name="Nelson J."/>
            <person name="Hou S."/>
            <person name="Wollam A."/>
            <person name="Pepin K.H."/>
            <person name="Johnson M."/>
            <person name="Bhonagiri V."/>
            <person name="Nash W.E."/>
            <person name="Warren W."/>
            <person name="Chinwalla A."/>
            <person name="Mardis E.R."/>
            <person name="Wilson R.K."/>
        </authorList>
    </citation>
    <scope>NUCLEOTIDE SEQUENCE [LARGE SCALE GENOMIC DNA]</scope>
    <source>
        <strain evidence="2">DSM 20098</strain>
    </source>
</reference>
<keyword evidence="3" id="KW-1185">Reference proteome</keyword>
<organism evidence="2 3">
    <name type="scientific">Bifidobacterium angulatum DSM 20098 = JCM 7096</name>
    <dbReference type="NCBI Taxonomy" id="518635"/>
    <lineage>
        <taxon>Bacteria</taxon>
        <taxon>Bacillati</taxon>
        <taxon>Actinomycetota</taxon>
        <taxon>Actinomycetes</taxon>
        <taxon>Bifidobacteriales</taxon>
        <taxon>Bifidobacteriaceae</taxon>
        <taxon>Bifidobacterium</taxon>
    </lineage>
</organism>
<dbReference type="STRING" id="1683.Bang102_003205"/>
<sequence length="413" mass="46691">MIEPIRVHQVHRQTVFGKKGNNMAGHPLNVGIITYHAAYNYGSVLQAYATQTKIASMGHHVTMIDYRSEEGERYYRNLYFRGQGLKSTLADMTMLPVAGKRKSRMERFERFILEHMRLSQNQYHEPEELGELADAFDVAVSGSDQIINKHSNELEHVGWKYMDPYLLAWAQCRKISYASSPATMTDEELDRIGPALARFDALSARERSACGKLERVSGKHVEHVCDPTLLLTSDEWLEHVPAGKTIGETPYLLFYSLLRPKRAVGVFNQLKELSQRIGMRIAVLTPMAGNVPNCAELINVLEAGPEEFLSLMRYAQAVLTDSYHGTLFSINFHKTFWVYTEGTKEHELGTRRGQVLQELGLTDRIITDFTQIPSAEVKNGTAIDYSAGADAILQSMRDRSIAYLKKSVARQEN</sequence>
<dbReference type="AlphaFoldDB" id="C4FH19"/>
<dbReference type="EMBL" id="ABYS02000013">
    <property type="protein sequence ID" value="EEP20332.1"/>
    <property type="molecule type" value="Genomic_DNA"/>
</dbReference>
<dbReference type="HOGENOM" id="CLU_025617_1_0_11"/>
<evidence type="ECO:0000313" key="3">
    <source>
        <dbReference type="Proteomes" id="UP000006408"/>
    </source>
</evidence>
<protein>
    <recommendedName>
        <fullName evidence="1">Polysaccharide pyruvyl transferase domain-containing protein</fullName>
    </recommendedName>
</protein>
<dbReference type="eggNOG" id="COG1143">
    <property type="taxonomic scope" value="Bacteria"/>
</dbReference>
<proteinExistence type="predicted"/>
<accession>C4FH19</accession>
<comment type="caution">
    <text evidence="2">The sequence shown here is derived from an EMBL/GenBank/DDBJ whole genome shotgun (WGS) entry which is preliminary data.</text>
</comment>
<dbReference type="InterPro" id="IPR007345">
    <property type="entry name" value="Polysacch_pyruvyl_Trfase"/>
</dbReference>
<dbReference type="PATRIC" id="fig|518635.7.peg.1475"/>
<dbReference type="Proteomes" id="UP000006408">
    <property type="component" value="Unassembled WGS sequence"/>
</dbReference>
<feature type="domain" description="Polysaccharide pyruvyl transferase" evidence="1">
    <location>
        <begin position="40"/>
        <end position="338"/>
    </location>
</feature>
<name>C4FH19_9BIFI</name>
<evidence type="ECO:0000259" key="1">
    <source>
        <dbReference type="Pfam" id="PF04230"/>
    </source>
</evidence>
<evidence type="ECO:0000313" key="2">
    <source>
        <dbReference type="EMBL" id="EEP20332.1"/>
    </source>
</evidence>
<gene>
    <name evidence="2" type="ORF">BIFANG_03650</name>
</gene>
<dbReference type="Pfam" id="PF04230">
    <property type="entry name" value="PS_pyruv_trans"/>
    <property type="match status" value="1"/>
</dbReference>